<dbReference type="InterPro" id="IPR041417">
    <property type="entry name" value="NPEPL1_N"/>
</dbReference>
<dbReference type="CDD" id="cd00433">
    <property type="entry name" value="Peptidase_M17"/>
    <property type="match status" value="1"/>
</dbReference>
<dbReference type="Proteomes" id="UP000285624">
    <property type="component" value="Unassembled WGS sequence"/>
</dbReference>
<evidence type="ECO:0000313" key="10">
    <source>
        <dbReference type="Proteomes" id="UP000285624"/>
    </source>
</evidence>
<proteinExistence type="inferred from homology"/>
<dbReference type="SUPFAM" id="SSF53187">
    <property type="entry name" value="Zn-dependent exopeptidases"/>
    <property type="match status" value="1"/>
</dbReference>
<evidence type="ECO:0000313" key="11">
    <source>
        <dbReference type="Proteomes" id="UP000285883"/>
    </source>
</evidence>
<name>A0A3R7IEZ0_9STRA</name>
<evidence type="ECO:0000313" key="6">
    <source>
        <dbReference type="EMBL" id="KAG2505181.1"/>
    </source>
</evidence>
<evidence type="ECO:0000256" key="2">
    <source>
        <dbReference type="ARBA" id="ARBA00022438"/>
    </source>
</evidence>
<reference evidence="6" key="1">
    <citation type="journal article" date="2015" name="Genom Data">
        <title>Genome sequences of six Phytophthora species associated with forests in New Zealand.</title>
        <authorList>
            <person name="Studholme D.J."/>
            <person name="McDougal R.L."/>
            <person name="Sambles C."/>
            <person name="Hansen E."/>
            <person name="Hardy G."/>
            <person name="Grant M."/>
            <person name="Ganley R.J."/>
            <person name="Williams N.M."/>
        </authorList>
    </citation>
    <scope>NUCLEOTIDE SEQUENCE</scope>
    <source>
        <strain evidence="6">NZFS 2646</strain>
        <strain evidence="7">NZFS 3630</strain>
    </source>
</reference>
<dbReference type="Pfam" id="PF18295">
    <property type="entry name" value="Pdase_M17_N2"/>
    <property type="match status" value="1"/>
</dbReference>
<comment type="similarity">
    <text evidence="1">Belongs to the peptidase M17 family.</text>
</comment>
<dbReference type="PROSITE" id="PS00631">
    <property type="entry name" value="CYTOSOL_AP"/>
    <property type="match status" value="1"/>
</dbReference>
<dbReference type="PRINTS" id="PR00481">
    <property type="entry name" value="LAMNOPPTDASE"/>
</dbReference>
<evidence type="ECO:0000313" key="8">
    <source>
        <dbReference type="EMBL" id="RLN02431.1"/>
    </source>
</evidence>
<dbReference type="GO" id="GO:0006508">
    <property type="term" value="P:proteolysis"/>
    <property type="evidence" value="ECO:0007669"/>
    <property type="project" value="UniProtKB-KW"/>
</dbReference>
<gene>
    <name evidence="8" type="ORF">BBI17_005696</name>
    <name evidence="9" type="ORF">BBO99_00005618</name>
    <name evidence="6" type="ORF">JM16_009273</name>
    <name evidence="7" type="ORF">JM18_009372</name>
</gene>
<dbReference type="Proteomes" id="UP000285883">
    <property type="component" value="Unassembled WGS sequence"/>
</dbReference>
<dbReference type="GO" id="GO:0005737">
    <property type="term" value="C:cytoplasm"/>
    <property type="evidence" value="ECO:0007669"/>
    <property type="project" value="InterPro"/>
</dbReference>
<dbReference type="InterPro" id="IPR000819">
    <property type="entry name" value="Peptidase_M17_C"/>
</dbReference>
<dbReference type="Gene3D" id="3.40.50.10590">
    <property type="entry name" value="Zn-dependent exopeptidases"/>
    <property type="match status" value="1"/>
</dbReference>
<keyword evidence="3" id="KW-0645">Protease</keyword>
<dbReference type="GO" id="GO:0070006">
    <property type="term" value="F:metalloaminopeptidase activity"/>
    <property type="evidence" value="ECO:0007669"/>
    <property type="project" value="InterPro"/>
</dbReference>
<accession>A0A3R7IEZ0</accession>
<evidence type="ECO:0000256" key="4">
    <source>
        <dbReference type="ARBA" id="ARBA00022801"/>
    </source>
</evidence>
<dbReference type="STRING" id="325452.A0A3R7IEZ0"/>
<reference evidence="6" key="3">
    <citation type="submission" date="2020-06" db="EMBL/GenBank/DDBJ databases">
        <authorList>
            <person name="Studholme D.J."/>
        </authorList>
    </citation>
    <scope>NUCLEOTIDE SEQUENCE</scope>
    <source>
        <strain evidence="6">NZFS 2646</strain>
        <strain evidence="7">NZFS 3630</strain>
    </source>
</reference>
<organism evidence="8 11">
    <name type="scientific">Phytophthora kernoviae</name>
    <dbReference type="NCBI Taxonomy" id="325452"/>
    <lineage>
        <taxon>Eukaryota</taxon>
        <taxon>Sar</taxon>
        <taxon>Stramenopiles</taxon>
        <taxon>Oomycota</taxon>
        <taxon>Peronosporomycetes</taxon>
        <taxon>Peronosporales</taxon>
        <taxon>Peronosporaceae</taxon>
        <taxon>Phytophthora</taxon>
    </lineage>
</organism>
<keyword evidence="2" id="KW-0031">Aminopeptidase</keyword>
<dbReference type="Proteomes" id="UP000792063">
    <property type="component" value="Unassembled WGS sequence"/>
</dbReference>
<dbReference type="EMBL" id="JPWU03000804">
    <property type="protein sequence ID" value="KAG2506867.1"/>
    <property type="molecule type" value="Genomic_DNA"/>
</dbReference>
<feature type="domain" description="Cytosol aminopeptidase" evidence="5">
    <location>
        <begin position="379"/>
        <end position="386"/>
    </location>
</feature>
<evidence type="ECO:0000256" key="3">
    <source>
        <dbReference type="ARBA" id="ARBA00022670"/>
    </source>
</evidence>
<dbReference type="EMBL" id="JPWV03000748">
    <property type="protein sequence ID" value="KAG2505181.1"/>
    <property type="molecule type" value="Genomic_DNA"/>
</dbReference>
<dbReference type="PANTHER" id="PTHR11963">
    <property type="entry name" value="LEUCINE AMINOPEPTIDASE-RELATED"/>
    <property type="match status" value="1"/>
</dbReference>
<keyword evidence="10" id="KW-1185">Reference proteome</keyword>
<reference evidence="10 11" key="2">
    <citation type="submission" date="2018-07" db="EMBL/GenBank/DDBJ databases">
        <title>Genome sequencing of oomycete isolates from Chile give support for New Zealand origin for Phytophthora kernoviae and make available the first Nothophytophthora sp. genome.</title>
        <authorList>
            <person name="Studholme D.J."/>
            <person name="Sanfuentes E."/>
            <person name="Panda P."/>
            <person name="Hill R."/>
            <person name="Sambles C."/>
            <person name="Grant M."/>
            <person name="Williams N.M."/>
            <person name="Mcdougal R.L."/>
        </authorList>
    </citation>
    <scope>NUCLEOTIDE SEQUENCE [LARGE SCALE GENOMIC DNA]</scope>
    <source>
        <strain evidence="8">Chile2</strain>
        <strain evidence="9">Chile4</strain>
    </source>
</reference>
<evidence type="ECO:0000313" key="9">
    <source>
        <dbReference type="EMBL" id="RLN78926.1"/>
    </source>
</evidence>
<dbReference type="Pfam" id="PF00883">
    <property type="entry name" value="Peptidase_M17"/>
    <property type="match status" value="1"/>
</dbReference>
<keyword evidence="4" id="KW-0378">Hydrolase</keyword>
<dbReference type="PANTHER" id="PTHR11963:SF48">
    <property type="entry name" value="DIPEPTIDASE B, ISOFORM A"/>
    <property type="match status" value="1"/>
</dbReference>
<sequence length="556" mass="58897">MVRFSALSSLQKRVNRVLVVGSIETLQQQGATDSFLQQTLVSASSTASNSRVNFSGANPLLLQHALDHLSPSTDAGATQQLVLTRETGTEALLVTLHALPTQVSRGNTLARPHAISAFVKSHSALLSKRGAEESQDEVVLVVLMLPGHTDTWFAAGAAVARAAPLYVHKLSKINALPAEASESQEDKLEVVYQTPLKEDEATLLQNTANAIQLATRLVDAPPNELHSDAFIAEALAVAKRTNSKATVIQGEELKNKGFGGIYGVGKAAEHKPALVCLSYVPEGTDPNAKGVAMVGKGIIFDTGGLSIKTGGFMVGMKRDMGGAASLLAAFEAACLAKNTTDKTPLHVVLCVAENSVGPESTRVDDVLVMYSGKTVEVNNTDAEGRLVLADGVAYAVKHLNPKVIVDMATLTGAQGISTGQRIGAIYTNDDVLETLAVKAGKVSGDLVHPMPYAPEFFRSEFKSTIADMKNSVKNRANAQVSCAGQFIANHLGEFETTGKWLHVDMAFPVFTSDDERSTGFGVAFIQSLLKEIDGAAWILIIAVSCSRACTTKTRSD</sequence>
<dbReference type="AlphaFoldDB" id="A0A3R7IEZ0"/>
<dbReference type="InterPro" id="IPR011356">
    <property type="entry name" value="Leucine_aapep/pepB"/>
</dbReference>
<evidence type="ECO:0000259" key="5">
    <source>
        <dbReference type="PROSITE" id="PS00631"/>
    </source>
</evidence>
<dbReference type="GO" id="GO:0030145">
    <property type="term" value="F:manganese ion binding"/>
    <property type="evidence" value="ECO:0007669"/>
    <property type="project" value="InterPro"/>
</dbReference>
<dbReference type="Proteomes" id="UP000785171">
    <property type="component" value="Unassembled WGS sequence"/>
</dbReference>
<protein>
    <recommendedName>
        <fullName evidence="5">Cytosol aminopeptidase domain-containing protein</fullName>
    </recommendedName>
</protein>
<dbReference type="Gene3D" id="3.40.630.10">
    <property type="entry name" value="Zn peptidases"/>
    <property type="match status" value="1"/>
</dbReference>
<dbReference type="EMBL" id="MBDN02000168">
    <property type="protein sequence ID" value="RLN78926.1"/>
    <property type="molecule type" value="Genomic_DNA"/>
</dbReference>
<evidence type="ECO:0000256" key="1">
    <source>
        <dbReference type="ARBA" id="ARBA00009528"/>
    </source>
</evidence>
<comment type="caution">
    <text evidence="8">The sequence shown here is derived from an EMBL/GenBank/DDBJ whole genome shotgun (WGS) entry which is preliminary data.</text>
</comment>
<dbReference type="EMBL" id="MAYM02002211">
    <property type="protein sequence ID" value="RLN02431.1"/>
    <property type="molecule type" value="Genomic_DNA"/>
</dbReference>
<evidence type="ECO:0000313" key="7">
    <source>
        <dbReference type="EMBL" id="KAG2506867.1"/>
    </source>
</evidence>